<accession>A0ABT7C2K4</accession>
<dbReference type="EC" id="2.5.1.15" evidence="2"/>
<dbReference type="SUPFAM" id="SSF51717">
    <property type="entry name" value="Dihydropteroate synthetase-like"/>
    <property type="match status" value="1"/>
</dbReference>
<evidence type="ECO:0000259" key="1">
    <source>
        <dbReference type="PROSITE" id="PS50972"/>
    </source>
</evidence>
<sequence>MLRIEDIYELHQTYQDALDAKVEEFTLGNKEFKFNSEPAILGVLNLSTDSWYRESVCTSPEQAIRRGLVLNAQGADLIDIGAESTLAHAQRVEEVSQNSQILPVLKELNEGGVLTSIETYYPAVVRECLKAGANVINLTGTAGTEEIYRIISEFDAGVIICYVQGKNVREVGDFDFGDDPTSLMYEYFAREIETATKAGVRKIFVDAGLGFYYKNLQDSSQRINYQMKTFLKTFRFRTLGFPVCHALPHAFECFGEEVRSAEPFFAVLAALGKTDLFRTHEVPRTKAVLDTLNLFN</sequence>
<dbReference type="InterPro" id="IPR011005">
    <property type="entry name" value="Dihydropteroate_synth-like_sf"/>
</dbReference>
<dbReference type="EMBL" id="JAQOSQ010000045">
    <property type="protein sequence ID" value="MDJ1185688.1"/>
    <property type="molecule type" value="Genomic_DNA"/>
</dbReference>
<comment type="caution">
    <text evidence="2">The sequence shown here is derived from an EMBL/GenBank/DDBJ whole genome shotgun (WGS) entry which is preliminary data.</text>
</comment>
<dbReference type="Proteomes" id="UP001232992">
    <property type="component" value="Unassembled WGS sequence"/>
</dbReference>
<dbReference type="InterPro" id="IPR000489">
    <property type="entry name" value="Pterin-binding_dom"/>
</dbReference>
<evidence type="ECO:0000313" key="3">
    <source>
        <dbReference type="Proteomes" id="UP001232992"/>
    </source>
</evidence>
<dbReference type="RefSeq" id="WP_283760329.1">
    <property type="nucleotide sequence ID" value="NZ_JAQOSQ010000045.1"/>
</dbReference>
<dbReference type="GO" id="GO:0004156">
    <property type="term" value="F:dihydropteroate synthase activity"/>
    <property type="evidence" value="ECO:0007669"/>
    <property type="project" value="UniProtKB-EC"/>
</dbReference>
<dbReference type="Pfam" id="PF00809">
    <property type="entry name" value="Pterin_bind"/>
    <property type="match status" value="1"/>
</dbReference>
<keyword evidence="3" id="KW-1185">Reference proteome</keyword>
<dbReference type="PANTHER" id="PTHR20941:SF1">
    <property type="entry name" value="FOLIC ACID SYNTHESIS PROTEIN FOL1"/>
    <property type="match status" value="1"/>
</dbReference>
<dbReference type="Gene3D" id="3.20.20.20">
    <property type="entry name" value="Dihydropteroate synthase-like"/>
    <property type="match status" value="1"/>
</dbReference>
<dbReference type="PANTHER" id="PTHR20941">
    <property type="entry name" value="FOLATE SYNTHESIS PROTEINS"/>
    <property type="match status" value="1"/>
</dbReference>
<dbReference type="InterPro" id="IPR045031">
    <property type="entry name" value="DHP_synth-like"/>
</dbReference>
<gene>
    <name evidence="2" type="ORF">PMH09_21115</name>
</gene>
<name>A0ABT7C2K4_9CYAN</name>
<evidence type="ECO:0000313" key="2">
    <source>
        <dbReference type="EMBL" id="MDJ1185688.1"/>
    </source>
</evidence>
<reference evidence="2 3" key="1">
    <citation type="submission" date="2023-01" db="EMBL/GenBank/DDBJ databases">
        <title>Novel diversity within Roseofilum (Cyanobacteria; Desertifilaceae) from marine benthic mats with descriptions of four novel species.</title>
        <authorList>
            <person name="Wang Y."/>
            <person name="Berthold D.E."/>
            <person name="Hu J."/>
            <person name="Lefler F.W."/>
            <person name="Laughinghouse H.D. IV."/>
        </authorList>
    </citation>
    <scope>NUCLEOTIDE SEQUENCE [LARGE SCALE GENOMIC DNA]</scope>
    <source>
        <strain evidence="2 3">BLCC-M143</strain>
    </source>
</reference>
<protein>
    <submittedName>
        <fullName evidence="2">Dihydropteroate synthase</fullName>
        <ecNumber evidence="2">2.5.1.15</ecNumber>
    </submittedName>
</protein>
<organism evidence="2 3">
    <name type="scientific">Roseofilum casamattae BLCC-M143</name>
    <dbReference type="NCBI Taxonomy" id="3022442"/>
    <lineage>
        <taxon>Bacteria</taxon>
        <taxon>Bacillati</taxon>
        <taxon>Cyanobacteriota</taxon>
        <taxon>Cyanophyceae</taxon>
        <taxon>Desertifilales</taxon>
        <taxon>Desertifilaceae</taxon>
        <taxon>Roseofilum</taxon>
        <taxon>Roseofilum casamattae</taxon>
    </lineage>
</organism>
<feature type="domain" description="Pterin-binding" evidence="1">
    <location>
        <begin position="38"/>
        <end position="290"/>
    </location>
</feature>
<keyword evidence="2" id="KW-0808">Transferase</keyword>
<proteinExistence type="predicted"/>
<dbReference type="PROSITE" id="PS50972">
    <property type="entry name" value="PTERIN_BINDING"/>
    <property type="match status" value="1"/>
</dbReference>